<dbReference type="InterPro" id="IPR044946">
    <property type="entry name" value="Restrct_endonuc_typeI_TRD_sf"/>
</dbReference>
<evidence type="ECO:0000256" key="1">
    <source>
        <dbReference type="ARBA" id="ARBA00010923"/>
    </source>
</evidence>
<dbReference type="PANTHER" id="PTHR30408">
    <property type="entry name" value="TYPE-1 RESTRICTION ENZYME ECOKI SPECIFICITY PROTEIN"/>
    <property type="match status" value="1"/>
</dbReference>
<dbReference type="Pfam" id="PF01420">
    <property type="entry name" value="Methylase_S"/>
    <property type="match status" value="2"/>
</dbReference>
<dbReference type="Proteomes" id="UP000515806">
    <property type="component" value="Chromosome"/>
</dbReference>
<feature type="domain" description="Type I restriction modification DNA specificity" evidence="4">
    <location>
        <begin position="238"/>
        <end position="388"/>
    </location>
</feature>
<comment type="similarity">
    <text evidence="1">Belongs to the type-I restriction system S methylase family.</text>
</comment>
<evidence type="ECO:0000256" key="2">
    <source>
        <dbReference type="ARBA" id="ARBA00022747"/>
    </source>
</evidence>
<accession>A0A7G9QH80</accession>
<keyword evidence="5" id="KW-0378">Hydrolase</keyword>
<protein>
    <submittedName>
        <fullName evidence="5">Restriction endonuclease subunit S</fullName>
    </submittedName>
</protein>
<dbReference type="GO" id="GO:0009307">
    <property type="term" value="P:DNA restriction-modification system"/>
    <property type="evidence" value="ECO:0007669"/>
    <property type="project" value="UniProtKB-KW"/>
</dbReference>
<dbReference type="Gene3D" id="3.90.220.20">
    <property type="entry name" value="DNA methylase specificity domains"/>
    <property type="match status" value="2"/>
</dbReference>
<organism evidence="5 6">
    <name type="scientific">Pedobacter roseus</name>
    <dbReference type="NCBI Taxonomy" id="336820"/>
    <lineage>
        <taxon>Bacteria</taxon>
        <taxon>Pseudomonadati</taxon>
        <taxon>Bacteroidota</taxon>
        <taxon>Sphingobacteriia</taxon>
        <taxon>Sphingobacteriales</taxon>
        <taxon>Sphingobacteriaceae</taxon>
        <taxon>Pedobacter</taxon>
    </lineage>
</organism>
<dbReference type="GO" id="GO:0004519">
    <property type="term" value="F:endonuclease activity"/>
    <property type="evidence" value="ECO:0007669"/>
    <property type="project" value="UniProtKB-KW"/>
</dbReference>
<dbReference type="InterPro" id="IPR052021">
    <property type="entry name" value="Type-I_RS_S_subunit"/>
</dbReference>
<evidence type="ECO:0000313" key="5">
    <source>
        <dbReference type="EMBL" id="QNN42705.1"/>
    </source>
</evidence>
<evidence type="ECO:0000256" key="3">
    <source>
        <dbReference type="ARBA" id="ARBA00023125"/>
    </source>
</evidence>
<sequence length="544" mass="62169">MIVKKNWQTVPLRQLVISQKGKKPQWIAEKRFDDSVPYLDIETLEHGETLRYSDQYSTTIATSNDLLIVADGSRSGLIFRGVDGAVGSTILCLTPIKINSAFLFYFLKSKYFFLTSNKTGDSIPHLNTELFFDLQVPFPPISEQLKIVESLESSWLEFEKEFNSHNFESEKSLKKELHFLDKHASVNENDYSLKGFKNSLFSFFFKDNTLFPNARFNSGVKLKEVVDSIDYGTAKPMGTQPIGTPILRIPNLKDFFIDQTNLKYAVLTESEYGKLKLKKDDILLIRSNGSISLLGKSCLVTEKEIGMGFAGYLLRLRVKSEMLNAKYLNYCLHSPEIRSQIESIERSSSGVNNINTKEVLNLEINIPDLKYQVKISEKIEILLGSINKAEVENFNSKNNLENLQNAILDNAFSSIANDHGENVDDQLLAEILSEKGNFEKKLKEFKKVQSIKANEMFMSSKDQTKIIEHIKKFTLKEFGDKKDTLSEIQINKIKEDAILSFRDFDYDDFSSIFLELTQDKINKNDPDPFFTTTKQDGKIVIKVR</sequence>
<keyword evidence="6" id="KW-1185">Reference proteome</keyword>
<evidence type="ECO:0000313" key="6">
    <source>
        <dbReference type="Proteomes" id="UP000515806"/>
    </source>
</evidence>
<dbReference type="PANTHER" id="PTHR30408:SF12">
    <property type="entry name" value="TYPE I RESTRICTION ENZYME MJAVIII SPECIFICITY SUBUNIT"/>
    <property type="match status" value="1"/>
</dbReference>
<dbReference type="SUPFAM" id="SSF116734">
    <property type="entry name" value="DNA methylase specificity domain"/>
    <property type="match status" value="2"/>
</dbReference>
<keyword evidence="5" id="KW-0540">Nuclease</keyword>
<dbReference type="EMBL" id="CP060723">
    <property type="protein sequence ID" value="QNN42705.1"/>
    <property type="molecule type" value="Genomic_DNA"/>
</dbReference>
<keyword evidence="3" id="KW-0238">DNA-binding</keyword>
<dbReference type="KEGG" id="proe:H9L23_00875"/>
<proteinExistence type="inferred from homology"/>
<evidence type="ECO:0000259" key="4">
    <source>
        <dbReference type="Pfam" id="PF01420"/>
    </source>
</evidence>
<dbReference type="REBASE" id="443314">
    <property type="entry name" value="S.Pro11594I"/>
</dbReference>
<keyword evidence="5" id="KW-0255">Endonuclease</keyword>
<dbReference type="CDD" id="cd17517">
    <property type="entry name" value="RMtype1_S_EcoKI_StySPI-TRD2-CR2_like"/>
    <property type="match status" value="1"/>
</dbReference>
<name>A0A7G9QH80_9SPHI</name>
<keyword evidence="2" id="KW-0680">Restriction system</keyword>
<reference evidence="5 6" key="1">
    <citation type="submission" date="2020-08" db="EMBL/GenBank/DDBJ databases">
        <title>Genome sequence of Pedobacter roseus KACC 11594T.</title>
        <authorList>
            <person name="Hyun D.-W."/>
            <person name="Bae J.-W."/>
        </authorList>
    </citation>
    <scope>NUCLEOTIDE SEQUENCE [LARGE SCALE GENOMIC DNA]</scope>
    <source>
        <strain evidence="5 6">KACC 11594</strain>
    </source>
</reference>
<dbReference type="InterPro" id="IPR000055">
    <property type="entry name" value="Restrct_endonuc_typeI_TRD"/>
</dbReference>
<dbReference type="RefSeq" id="WP_187593174.1">
    <property type="nucleotide sequence ID" value="NZ_CP060723.1"/>
</dbReference>
<feature type="domain" description="Type I restriction modification DNA specificity" evidence="4">
    <location>
        <begin position="5"/>
        <end position="153"/>
    </location>
</feature>
<dbReference type="AlphaFoldDB" id="A0A7G9QH80"/>
<dbReference type="GO" id="GO:0003677">
    <property type="term" value="F:DNA binding"/>
    <property type="evidence" value="ECO:0007669"/>
    <property type="project" value="UniProtKB-KW"/>
</dbReference>
<gene>
    <name evidence="5" type="ORF">H9L23_00875</name>
</gene>